<evidence type="ECO:0000259" key="7">
    <source>
        <dbReference type="SMART" id="SM01168"/>
    </source>
</evidence>
<protein>
    <recommendedName>
        <fullName evidence="7">DUF1907 domain-containing protein</fullName>
    </recommendedName>
</protein>
<keyword evidence="6" id="KW-0539">Nucleus</keyword>
<organism evidence="8 9">
    <name type="scientific">Neoarthrinium moseri</name>
    <dbReference type="NCBI Taxonomy" id="1658444"/>
    <lineage>
        <taxon>Eukaryota</taxon>
        <taxon>Fungi</taxon>
        <taxon>Dikarya</taxon>
        <taxon>Ascomycota</taxon>
        <taxon>Pezizomycotina</taxon>
        <taxon>Sordariomycetes</taxon>
        <taxon>Xylariomycetidae</taxon>
        <taxon>Amphisphaeriales</taxon>
        <taxon>Apiosporaceae</taxon>
        <taxon>Neoarthrinium</taxon>
    </lineage>
</organism>
<keyword evidence="5" id="KW-0862">Zinc</keyword>
<evidence type="ECO:0000256" key="5">
    <source>
        <dbReference type="ARBA" id="ARBA00022833"/>
    </source>
</evidence>
<dbReference type="GO" id="GO:0016788">
    <property type="term" value="F:hydrolase activity, acting on ester bonds"/>
    <property type="evidence" value="ECO:0007669"/>
    <property type="project" value="TreeGrafter"/>
</dbReference>
<dbReference type="SMART" id="SM01168">
    <property type="entry name" value="DUF1907"/>
    <property type="match status" value="1"/>
</dbReference>
<dbReference type="Pfam" id="PF08925">
    <property type="entry name" value="DUF1907"/>
    <property type="match status" value="1"/>
</dbReference>
<dbReference type="AlphaFoldDB" id="A0A9Q0AKF4"/>
<evidence type="ECO:0000313" key="8">
    <source>
        <dbReference type="EMBL" id="KAI1859416.1"/>
    </source>
</evidence>
<keyword evidence="9" id="KW-1185">Reference proteome</keyword>
<evidence type="ECO:0000256" key="6">
    <source>
        <dbReference type="ARBA" id="ARBA00023242"/>
    </source>
</evidence>
<dbReference type="PANTHER" id="PTHR13204:SF1">
    <property type="entry name" value="ESTER HYDROLASE C11ORF54"/>
    <property type="match status" value="1"/>
</dbReference>
<name>A0A9Q0AKF4_9PEZI</name>
<keyword evidence="4" id="KW-0378">Hydrolase</keyword>
<feature type="domain" description="DUF1907" evidence="7">
    <location>
        <begin position="19"/>
        <end position="212"/>
    </location>
</feature>
<reference evidence="8" key="1">
    <citation type="submission" date="2021-03" db="EMBL/GenBank/DDBJ databases">
        <title>Revisited historic fungal species revealed as producer of novel bioactive compounds through whole genome sequencing and comparative genomics.</title>
        <authorList>
            <person name="Vignolle G.A."/>
            <person name="Hochenegger N."/>
            <person name="Mach R.L."/>
            <person name="Mach-Aigner A.R."/>
            <person name="Javad Rahimi M."/>
            <person name="Salim K.A."/>
            <person name="Chan C.M."/>
            <person name="Lim L.B.L."/>
            <person name="Cai F."/>
            <person name="Druzhinina I.S."/>
            <person name="U'Ren J.M."/>
            <person name="Derntl C."/>
        </authorList>
    </citation>
    <scope>NUCLEOTIDE SEQUENCE</scope>
    <source>
        <strain evidence="8">TUCIM 5799</strain>
    </source>
</reference>
<gene>
    <name evidence="8" type="ORF">JX265_010419</name>
</gene>
<dbReference type="SUPFAM" id="SSF117856">
    <property type="entry name" value="AF0104/ALDC/Ptd012-like"/>
    <property type="match status" value="1"/>
</dbReference>
<dbReference type="InterPro" id="IPR015021">
    <property type="entry name" value="C11orf54_DUF1907"/>
</dbReference>
<evidence type="ECO:0000256" key="4">
    <source>
        <dbReference type="ARBA" id="ARBA00022801"/>
    </source>
</evidence>
<evidence type="ECO:0000256" key="2">
    <source>
        <dbReference type="ARBA" id="ARBA00011245"/>
    </source>
</evidence>
<dbReference type="EMBL" id="JAFIMR010000034">
    <property type="protein sequence ID" value="KAI1859416.1"/>
    <property type="molecule type" value="Genomic_DNA"/>
</dbReference>
<evidence type="ECO:0000256" key="3">
    <source>
        <dbReference type="ARBA" id="ARBA00022723"/>
    </source>
</evidence>
<dbReference type="GO" id="GO:0005634">
    <property type="term" value="C:nucleus"/>
    <property type="evidence" value="ECO:0007669"/>
    <property type="project" value="UniProtKB-SubCell"/>
</dbReference>
<comment type="subcellular location">
    <subcellularLocation>
        <location evidence="1">Nucleus</location>
    </subcellularLocation>
</comment>
<dbReference type="PANTHER" id="PTHR13204">
    <property type="entry name" value="PTD012 PROTEIN"/>
    <property type="match status" value="1"/>
</dbReference>
<proteinExistence type="predicted"/>
<dbReference type="Proteomes" id="UP000829685">
    <property type="component" value="Unassembled WGS sequence"/>
</dbReference>
<evidence type="ECO:0000256" key="1">
    <source>
        <dbReference type="ARBA" id="ARBA00004123"/>
    </source>
</evidence>
<comment type="subunit">
    <text evidence="2">Monomer.</text>
</comment>
<sequence>MHVEKFPLSPPSLEELAEALAGPLTENYECATVEVVQCPDLRRAPFHLATEGLSGMERVADVGGQPNLFPSPQLDKIWSIPRIAEAMEMGPERGSLIGAGAGPFHVIGQNCELAPNLSWAGGFDHVDNQTRVAKIDLDDGAVHVDMSPSTECALMINLYGSLGIPGPVLKITARKRTGSEKSFTECIQKGLCASYGTSRTVSLGGAFVVKSG</sequence>
<dbReference type="GO" id="GO:0008270">
    <property type="term" value="F:zinc ion binding"/>
    <property type="evidence" value="ECO:0007669"/>
    <property type="project" value="TreeGrafter"/>
</dbReference>
<keyword evidence="3" id="KW-0479">Metal-binding</keyword>
<accession>A0A9Q0AKF4</accession>
<evidence type="ECO:0000313" key="9">
    <source>
        <dbReference type="Proteomes" id="UP000829685"/>
    </source>
</evidence>
<comment type="caution">
    <text evidence="8">The sequence shown here is derived from an EMBL/GenBank/DDBJ whole genome shotgun (WGS) entry which is preliminary data.</text>
</comment>